<evidence type="ECO:0000256" key="1">
    <source>
        <dbReference type="SAM" id="Coils"/>
    </source>
</evidence>
<keyword evidence="4" id="KW-1185">Reference proteome</keyword>
<reference evidence="3" key="1">
    <citation type="submission" date="2020-03" db="EMBL/GenBank/DDBJ databases">
        <title>A high-quality chromosome-level genome assembly of a woody plant with both climbing and erect habits, Rhamnella rubrinervis.</title>
        <authorList>
            <person name="Lu Z."/>
            <person name="Yang Y."/>
            <person name="Zhu X."/>
            <person name="Sun Y."/>
        </authorList>
    </citation>
    <scope>NUCLEOTIDE SEQUENCE</scope>
    <source>
        <strain evidence="3">BYM</strain>
        <tissue evidence="3">Leaf</tissue>
    </source>
</reference>
<proteinExistence type="predicted"/>
<accession>A0A8K0DM17</accession>
<organism evidence="3 4">
    <name type="scientific">Rhamnella rubrinervis</name>
    <dbReference type="NCBI Taxonomy" id="2594499"/>
    <lineage>
        <taxon>Eukaryota</taxon>
        <taxon>Viridiplantae</taxon>
        <taxon>Streptophyta</taxon>
        <taxon>Embryophyta</taxon>
        <taxon>Tracheophyta</taxon>
        <taxon>Spermatophyta</taxon>
        <taxon>Magnoliopsida</taxon>
        <taxon>eudicotyledons</taxon>
        <taxon>Gunneridae</taxon>
        <taxon>Pentapetalae</taxon>
        <taxon>rosids</taxon>
        <taxon>fabids</taxon>
        <taxon>Rosales</taxon>
        <taxon>Rhamnaceae</taxon>
        <taxon>rhamnoid group</taxon>
        <taxon>Rhamneae</taxon>
        <taxon>Rhamnella</taxon>
    </lineage>
</organism>
<dbReference type="AlphaFoldDB" id="A0A8K0DM17"/>
<gene>
    <name evidence="3" type="ORF">FNV43_RR24592</name>
</gene>
<feature type="region of interest" description="Disordered" evidence="2">
    <location>
        <begin position="212"/>
        <end position="233"/>
    </location>
</feature>
<evidence type="ECO:0000256" key="2">
    <source>
        <dbReference type="SAM" id="MobiDB-lite"/>
    </source>
</evidence>
<dbReference type="Proteomes" id="UP000796880">
    <property type="component" value="Unassembled WGS sequence"/>
</dbReference>
<name>A0A8K0DM17_9ROSA</name>
<evidence type="ECO:0000313" key="3">
    <source>
        <dbReference type="EMBL" id="KAF3433490.1"/>
    </source>
</evidence>
<dbReference type="EMBL" id="VOIH02000011">
    <property type="protein sequence ID" value="KAF3433490.1"/>
    <property type="molecule type" value="Genomic_DNA"/>
</dbReference>
<protein>
    <submittedName>
        <fullName evidence="3">Uncharacterized protein</fullName>
    </submittedName>
</protein>
<sequence length="348" mass="38335">MDGRHMLELNRGDITTSALTGMRVLVYKEVPYGHSRCLSRNANVPPYLGKDSIDLSDQNYIWHLMPLENSRSSCTQGQVILSNSKGEAGNIKEETGDGPPALPKEDEVLLETREEKGSLIRETRGDCSSFCLPGGNHMAQLVASLKGQGVRLTTKLATNEKLIIPLWMQSRVFQLESELLPSRPLGGALLNFKEDGVAAGWRCPLNHQARLGPGPVRRSSAGRSNQPPGNPTKFLRKKCLALEQSLLLEKNERLAIGTGTEVVEPGLAQLDKKISECKASIKSKDKDLQQLQKTIQELTAELDYLNKEGNNDVMLGYSTIRRVVARTFLSCNMIKLDCLAAKKAQKGE</sequence>
<comment type="caution">
    <text evidence="3">The sequence shown here is derived from an EMBL/GenBank/DDBJ whole genome shotgun (WGS) entry which is preliminary data.</text>
</comment>
<feature type="coiled-coil region" evidence="1">
    <location>
        <begin position="274"/>
        <end position="308"/>
    </location>
</feature>
<evidence type="ECO:0000313" key="4">
    <source>
        <dbReference type="Proteomes" id="UP000796880"/>
    </source>
</evidence>
<keyword evidence="1" id="KW-0175">Coiled coil</keyword>